<sequence>MEWSQKLSAFEDLATTQLLKHIYSDRNSKCEKDSMAIETIQKFKEDKYFRWKLIFSVLDGKQLGKLNMKILHCACILLGNEQTSQLFAQFIHAAKNEKELTNFLSFALTVIPHLNQNQRVNSLSVMTLAVRFAVLDSKKIENELAEFLEEKEEISLENENCQNKITLERNLLNNLLMIVKWNEQSEQGMILRNIGLNLADIRGYLQEGLLNWMLDYTDLVRKITGGTLNEEAAQVLNTFFTLMLSVVPQVQLPLNFQNNLLTKLSALIVSMLKFIKKEKLGTSLDGVDYFARCCTIAGRIFIKQTGADPTQLMRSLMDEIFESYQELFDSDCCGSNESSRHIGAFLDYSKFKTINFFNKNYEHSIFHELRQASLTDRTAAAVAHSGTLNRKRFLEKFVENKEGEEEENAEIKINQIRRLLFLDFIECLCLSARPSTTKPSPPSTTEQQMQQFYDLGMCRFLGQLLVDRFAGDGLTSHSCWHSWEQERELVSQYTKITKIIEQHPIVFDFLLLLSELGFTGLCSVIPLFKALFVTVLSQLENTPLKTEKNFFCFFTKINSINWTFYLCKFLADIFPRILSTFQEILSNSTNFEAFVLMRDLWDFLKLLIPTCEEITKGKMISFENKTVLEKKEGKQLISSMVLVIQRNISLLGEFLYPILELIGENDENDWTIEREQKPISVLAEIKRF</sequence>
<organism evidence="3 4">
    <name type="scientific">Meloidogyne enterolobii</name>
    <name type="common">Root-knot nematode worm</name>
    <name type="synonym">Meloidogyne mayaguensis</name>
    <dbReference type="NCBI Taxonomy" id="390850"/>
    <lineage>
        <taxon>Eukaryota</taxon>
        <taxon>Metazoa</taxon>
        <taxon>Ecdysozoa</taxon>
        <taxon>Nematoda</taxon>
        <taxon>Chromadorea</taxon>
        <taxon>Rhabditida</taxon>
        <taxon>Tylenchina</taxon>
        <taxon>Tylenchomorpha</taxon>
        <taxon>Tylenchoidea</taxon>
        <taxon>Meloidogynidae</taxon>
        <taxon>Meloidogyninae</taxon>
        <taxon>Meloidogyne</taxon>
    </lineage>
</organism>
<dbReference type="InterPro" id="IPR040316">
    <property type="entry name" value="INTS5"/>
</dbReference>
<evidence type="ECO:0000313" key="3">
    <source>
        <dbReference type="EMBL" id="CAD2189922.1"/>
    </source>
</evidence>
<dbReference type="Proteomes" id="UP000580250">
    <property type="component" value="Unassembled WGS sequence"/>
</dbReference>
<dbReference type="AlphaFoldDB" id="A0A6V7WSL7"/>
<protein>
    <recommendedName>
        <fullName evidence="2">Integrator complex subunit 5 C-terminal domain-containing protein</fullName>
    </recommendedName>
</protein>
<gene>
    <name evidence="3" type="ORF">MENT_LOCUS42671</name>
</gene>
<dbReference type="Pfam" id="PF14838">
    <property type="entry name" value="INTS5_C"/>
    <property type="match status" value="1"/>
</dbReference>
<evidence type="ECO:0000313" key="4">
    <source>
        <dbReference type="Proteomes" id="UP000580250"/>
    </source>
</evidence>
<reference evidence="3 4" key="1">
    <citation type="submission" date="2020-08" db="EMBL/GenBank/DDBJ databases">
        <authorList>
            <person name="Koutsovoulos G."/>
            <person name="Danchin GJ E."/>
        </authorList>
    </citation>
    <scope>NUCLEOTIDE SEQUENCE [LARGE SCALE GENOMIC DNA]</scope>
</reference>
<evidence type="ECO:0000259" key="2">
    <source>
        <dbReference type="Pfam" id="PF14838"/>
    </source>
</evidence>
<keyword evidence="1" id="KW-0175">Coiled coil</keyword>
<dbReference type="PANTHER" id="PTHR31697:SF2">
    <property type="entry name" value="INTEGRATOR COMPLEX SUBUNIT 5"/>
    <property type="match status" value="1"/>
</dbReference>
<accession>A0A6V7WSL7</accession>
<dbReference type="GO" id="GO:0034472">
    <property type="term" value="P:snRNA 3'-end processing"/>
    <property type="evidence" value="ECO:0007669"/>
    <property type="project" value="TreeGrafter"/>
</dbReference>
<dbReference type="EMBL" id="CAJEWN010000777">
    <property type="protein sequence ID" value="CAD2189922.1"/>
    <property type="molecule type" value="Genomic_DNA"/>
</dbReference>
<comment type="caution">
    <text evidence="3">The sequence shown here is derived from an EMBL/GenBank/DDBJ whole genome shotgun (WGS) entry which is preliminary data.</text>
</comment>
<name>A0A6V7WSL7_MELEN</name>
<feature type="domain" description="Integrator complex subunit 5 C-terminal" evidence="2">
    <location>
        <begin position="18"/>
        <end position="650"/>
    </location>
</feature>
<evidence type="ECO:0000256" key="1">
    <source>
        <dbReference type="SAM" id="Coils"/>
    </source>
</evidence>
<dbReference type="OrthoDB" id="69088at2759"/>
<dbReference type="PANTHER" id="PTHR31697">
    <property type="entry name" value="INTEGRATOR COMPLEX SUBUNIT 5"/>
    <property type="match status" value="1"/>
</dbReference>
<proteinExistence type="predicted"/>
<dbReference type="InterPro" id="IPR029444">
    <property type="entry name" value="INTS5_C"/>
</dbReference>
<feature type="coiled-coil region" evidence="1">
    <location>
        <begin position="137"/>
        <end position="164"/>
    </location>
</feature>
<dbReference type="GO" id="GO:0032039">
    <property type="term" value="C:integrator complex"/>
    <property type="evidence" value="ECO:0007669"/>
    <property type="project" value="InterPro"/>
</dbReference>